<protein>
    <recommendedName>
        <fullName evidence="1">Ubiquitin carboxyl-terminal hydrolase</fullName>
        <ecNumber evidence="1">3.4.19.12</ecNumber>
    </recommendedName>
</protein>
<feature type="compositionally biased region" description="Polar residues" evidence="2">
    <location>
        <begin position="525"/>
        <end position="557"/>
    </location>
</feature>
<dbReference type="InterPro" id="IPR038765">
    <property type="entry name" value="Papain-like_cys_pep_sf"/>
</dbReference>
<keyword evidence="3" id="KW-0812">Transmembrane</keyword>
<dbReference type="Gene3D" id="3.90.70.10">
    <property type="entry name" value="Cysteine proteinases"/>
    <property type="match status" value="1"/>
</dbReference>
<keyword evidence="1" id="KW-0645">Protease</keyword>
<keyword evidence="6" id="KW-1185">Reference proteome</keyword>
<evidence type="ECO:0000313" key="6">
    <source>
        <dbReference type="Proteomes" id="UP000275385"/>
    </source>
</evidence>
<evidence type="ECO:0000256" key="1">
    <source>
        <dbReference type="RuleBase" id="RU366025"/>
    </source>
</evidence>
<comment type="similarity">
    <text evidence="1">Belongs to the peptidase C19 family.</text>
</comment>
<dbReference type="InterPro" id="IPR018200">
    <property type="entry name" value="USP_CS"/>
</dbReference>
<dbReference type="AlphaFoldDB" id="A0A420XZP4"/>
<feature type="compositionally biased region" description="Polar residues" evidence="2">
    <location>
        <begin position="476"/>
        <end position="487"/>
    </location>
</feature>
<organism evidence="5 6">
    <name type="scientific">Coniochaeta pulveracea</name>
    <dbReference type="NCBI Taxonomy" id="177199"/>
    <lineage>
        <taxon>Eukaryota</taxon>
        <taxon>Fungi</taxon>
        <taxon>Dikarya</taxon>
        <taxon>Ascomycota</taxon>
        <taxon>Pezizomycotina</taxon>
        <taxon>Sordariomycetes</taxon>
        <taxon>Sordariomycetidae</taxon>
        <taxon>Coniochaetales</taxon>
        <taxon>Coniochaetaceae</taxon>
        <taxon>Coniochaeta</taxon>
    </lineage>
</organism>
<dbReference type="Pfam" id="PF00443">
    <property type="entry name" value="UCH"/>
    <property type="match status" value="1"/>
</dbReference>
<reference evidence="5 6" key="1">
    <citation type="submission" date="2018-08" db="EMBL/GenBank/DDBJ databases">
        <title>Draft genome of the lignicolous fungus Coniochaeta pulveracea.</title>
        <authorList>
            <person name="Borstlap C.J."/>
            <person name="De Witt R.N."/>
            <person name="Botha A."/>
            <person name="Volschenk H."/>
        </authorList>
    </citation>
    <scope>NUCLEOTIDE SEQUENCE [LARGE SCALE GENOMIC DNA]</scope>
    <source>
        <strain evidence="5 6">CAB683</strain>
    </source>
</reference>
<dbReference type="InterPro" id="IPR050164">
    <property type="entry name" value="Peptidase_C19"/>
</dbReference>
<dbReference type="InterPro" id="IPR028889">
    <property type="entry name" value="USP"/>
</dbReference>
<feature type="compositionally biased region" description="Polar residues" evidence="2">
    <location>
        <begin position="592"/>
        <end position="642"/>
    </location>
</feature>
<dbReference type="PANTHER" id="PTHR24006">
    <property type="entry name" value="UBIQUITIN CARBOXYL-TERMINAL HYDROLASE"/>
    <property type="match status" value="1"/>
</dbReference>
<feature type="transmembrane region" description="Helical" evidence="3">
    <location>
        <begin position="9"/>
        <end position="27"/>
    </location>
</feature>
<proteinExistence type="inferred from homology"/>
<evidence type="ECO:0000256" key="3">
    <source>
        <dbReference type="SAM" id="Phobius"/>
    </source>
</evidence>
<keyword evidence="1" id="KW-0788">Thiol protease</keyword>
<dbReference type="GO" id="GO:0004843">
    <property type="term" value="F:cysteine-type deubiquitinase activity"/>
    <property type="evidence" value="ECO:0007669"/>
    <property type="project" value="UniProtKB-UniRule"/>
</dbReference>
<evidence type="ECO:0000313" key="5">
    <source>
        <dbReference type="EMBL" id="RKU41157.1"/>
    </source>
</evidence>
<dbReference type="CDD" id="cd02662">
    <property type="entry name" value="Peptidase_C19F"/>
    <property type="match status" value="1"/>
</dbReference>
<dbReference type="InterPro" id="IPR001394">
    <property type="entry name" value="Peptidase_C19_UCH"/>
</dbReference>
<evidence type="ECO:0000256" key="2">
    <source>
        <dbReference type="SAM" id="MobiDB-lite"/>
    </source>
</evidence>
<dbReference type="PROSITE" id="PS50235">
    <property type="entry name" value="USP_3"/>
    <property type="match status" value="1"/>
</dbReference>
<dbReference type="PROSITE" id="PS00973">
    <property type="entry name" value="USP_2"/>
    <property type="match status" value="1"/>
</dbReference>
<keyword evidence="3" id="KW-1133">Transmembrane helix</keyword>
<feature type="compositionally biased region" description="Low complexity" evidence="2">
    <location>
        <begin position="570"/>
        <end position="591"/>
    </location>
</feature>
<dbReference type="GO" id="GO:0005829">
    <property type="term" value="C:cytosol"/>
    <property type="evidence" value="ECO:0007669"/>
    <property type="project" value="TreeGrafter"/>
</dbReference>
<dbReference type="EMBL" id="QVQW01000081">
    <property type="protein sequence ID" value="RKU41157.1"/>
    <property type="molecule type" value="Genomic_DNA"/>
</dbReference>
<dbReference type="GO" id="GO:0005634">
    <property type="term" value="C:nucleus"/>
    <property type="evidence" value="ECO:0007669"/>
    <property type="project" value="TreeGrafter"/>
</dbReference>
<keyword evidence="1" id="KW-0378">Hydrolase</keyword>
<dbReference type="EC" id="3.4.19.12" evidence="1"/>
<feature type="region of interest" description="Disordered" evidence="2">
    <location>
        <begin position="476"/>
        <end position="657"/>
    </location>
</feature>
<keyword evidence="1" id="KW-0833">Ubl conjugation pathway</keyword>
<sequence length="696" mass="76989">MPEKALNTLTYAAGASLAAITLFYVFGPTFTLENNEPPASAASNFLGISSGRKKGVVGLSNPANDCFINSVLQALAGLGDLRLYLIRETHRRSLDEEWVYNVAIPPEERGDFGERWAHMEDWKVEGLQRGLVTRSLKDILDALNERPIYKKTISATPFVRSLEAAFRQRISRQQQDAQEFLQVVAERLCDEYHAGCKARKYARKKGTFLESAAADKLAALTVVDEADADKNAQSLSTTAVANKERASDQQKTEELDEKEEGFPMEGKQESQIECLTCGFKPQPKESTFCNLTLNVPHTSSTTLNDCFDGMFKTEFIDDFKCDKCRLLHAISLLEAELRKPSISSDAKSKLTSDIARLQEVLSTDPEKLPEDLPLPDSSLAPKRRIARHTRLTSFPKILAVHLSRSIYDAQMSQKNAAKVSFPERLPLGGLLQQKKYKLLGVVTHKGSHYSGHYESFRRQNVYAPFANPNTFQPAGVYSASTAGTPASTPRIKARKPETSPSPLASTPDLLGPGDSSPPLAPAATITLSPSQDPDTKQSNGPRVSLSSLRQLRTPSTSQKEKDPETSSLRSVKSAFSRIRSSSRSTSRPRSSPNGKTESESGSVSPNQNSSTTTLEQTNANGSSTTLETPVVQTSVKPESTKGSVRSRKEKREKKVRDDRWWRISDDKIQQAGTKDVLDMKQEVYLLFYELEREQGF</sequence>
<keyword evidence="3" id="KW-0472">Membrane</keyword>
<gene>
    <name evidence="5" type="ORF">DL546_002962</name>
</gene>
<comment type="catalytic activity">
    <reaction evidence="1">
        <text>Thiol-dependent hydrolysis of ester, thioester, amide, peptide and isopeptide bonds formed by the C-terminal Gly of ubiquitin (a 76-residue protein attached to proteins as an intracellular targeting signal).</text>
        <dbReference type="EC" id="3.4.19.12"/>
    </reaction>
</comment>
<dbReference type="PANTHER" id="PTHR24006:SF904">
    <property type="entry name" value="UBIQUITIN CARBOXYL-TERMINAL HYDROLASE 16"/>
    <property type="match status" value="1"/>
</dbReference>
<feature type="compositionally biased region" description="Basic and acidic residues" evidence="2">
    <location>
        <begin position="242"/>
        <end position="253"/>
    </location>
</feature>
<comment type="caution">
    <text evidence="5">The sequence shown here is derived from an EMBL/GenBank/DDBJ whole genome shotgun (WGS) entry which is preliminary data.</text>
</comment>
<dbReference type="STRING" id="177199.A0A420XZP4"/>
<dbReference type="GO" id="GO:0006508">
    <property type="term" value="P:proteolysis"/>
    <property type="evidence" value="ECO:0007669"/>
    <property type="project" value="UniProtKB-KW"/>
</dbReference>
<feature type="domain" description="USP" evidence="4">
    <location>
        <begin position="57"/>
        <end position="691"/>
    </location>
</feature>
<dbReference type="Proteomes" id="UP000275385">
    <property type="component" value="Unassembled WGS sequence"/>
</dbReference>
<name>A0A420XZP4_9PEZI</name>
<feature type="region of interest" description="Disordered" evidence="2">
    <location>
        <begin position="235"/>
        <end position="263"/>
    </location>
</feature>
<accession>A0A420XZP4</accession>
<evidence type="ECO:0000259" key="4">
    <source>
        <dbReference type="PROSITE" id="PS50235"/>
    </source>
</evidence>
<dbReference type="OrthoDB" id="2248014at2759"/>
<dbReference type="SUPFAM" id="SSF54001">
    <property type="entry name" value="Cysteine proteinases"/>
    <property type="match status" value="1"/>
</dbReference>
<dbReference type="PROSITE" id="PS00972">
    <property type="entry name" value="USP_1"/>
    <property type="match status" value="1"/>
</dbReference>
<dbReference type="GO" id="GO:0016579">
    <property type="term" value="P:protein deubiquitination"/>
    <property type="evidence" value="ECO:0007669"/>
    <property type="project" value="InterPro"/>
</dbReference>